<dbReference type="EMBL" id="JQCR01000003">
    <property type="protein sequence ID" value="KGE17204.1"/>
    <property type="molecule type" value="Genomic_DNA"/>
</dbReference>
<dbReference type="RefSeq" id="WP_036655794.1">
    <property type="nucleotide sequence ID" value="NZ_JQCR01000003.1"/>
</dbReference>
<proteinExistence type="predicted"/>
<organism evidence="1 2">
    <name type="scientific">Paenibacillus wynnii</name>
    <dbReference type="NCBI Taxonomy" id="268407"/>
    <lineage>
        <taxon>Bacteria</taxon>
        <taxon>Bacillati</taxon>
        <taxon>Bacillota</taxon>
        <taxon>Bacilli</taxon>
        <taxon>Bacillales</taxon>
        <taxon>Paenibacillaceae</taxon>
        <taxon>Paenibacillus</taxon>
    </lineage>
</organism>
<reference evidence="1 2" key="1">
    <citation type="submission" date="2014-08" db="EMBL/GenBank/DDBJ databases">
        <authorList>
            <person name="den Bakker H.C."/>
        </authorList>
    </citation>
    <scope>NUCLEOTIDE SEQUENCE [LARGE SCALE GENOMIC DNA]</scope>
    <source>
        <strain evidence="1 2">DSM 18334</strain>
    </source>
</reference>
<sequence>MEQNVSMLSDWLNTHVEQTLVIEKHELEDMDIVHFKLESVEFRNGEDTVDDYLDNALVLKGTGNTTNADGERVPLPQHSYEIAVSGLNMGPSDEKKLQVNTKRAKYILSIEE</sequence>
<keyword evidence="2" id="KW-1185">Reference proteome</keyword>
<dbReference type="AlphaFoldDB" id="A0A098M3T9"/>
<reference evidence="1 2" key="2">
    <citation type="submission" date="2014-10" db="EMBL/GenBank/DDBJ databases">
        <title>Comparative genomics of the Paenibacillus odorifer group.</title>
        <authorList>
            <person name="Tsai Y.-C."/>
            <person name="Martin N."/>
            <person name="Korlach J."/>
            <person name="Wiedmann M."/>
        </authorList>
    </citation>
    <scope>NUCLEOTIDE SEQUENCE [LARGE SCALE GENOMIC DNA]</scope>
    <source>
        <strain evidence="1 2">DSM 18334</strain>
    </source>
</reference>
<evidence type="ECO:0000313" key="1">
    <source>
        <dbReference type="EMBL" id="KGE17204.1"/>
    </source>
</evidence>
<protein>
    <submittedName>
        <fullName evidence="1">Uncharacterized protein</fullName>
    </submittedName>
</protein>
<comment type="caution">
    <text evidence="1">The sequence shown here is derived from an EMBL/GenBank/DDBJ whole genome shotgun (WGS) entry which is preliminary data.</text>
</comment>
<gene>
    <name evidence="1" type="ORF">PWYN_21450</name>
</gene>
<name>A0A098M3T9_9BACL</name>
<accession>A0A098M3T9</accession>
<evidence type="ECO:0000313" key="2">
    <source>
        <dbReference type="Proteomes" id="UP000029734"/>
    </source>
</evidence>
<dbReference type="InterPro" id="IPR058926">
    <property type="entry name" value="YmzB-like"/>
</dbReference>
<dbReference type="Pfam" id="PF25846">
    <property type="entry name" value="YmzB"/>
    <property type="match status" value="1"/>
</dbReference>
<dbReference type="Proteomes" id="UP000029734">
    <property type="component" value="Unassembled WGS sequence"/>
</dbReference>
<dbReference type="OrthoDB" id="2613420at2"/>
<dbReference type="eggNOG" id="ENOG5033BZG">
    <property type="taxonomic scope" value="Bacteria"/>
</dbReference>